<gene>
    <name evidence="1" type="ORF">Airi01_030220</name>
</gene>
<reference evidence="1" key="1">
    <citation type="submission" date="2023-03" db="EMBL/GenBank/DDBJ databases">
        <title>Actinoallomurus iriomotensis NBRC 103681.</title>
        <authorList>
            <person name="Ichikawa N."/>
            <person name="Sato H."/>
            <person name="Tonouchi N."/>
        </authorList>
    </citation>
    <scope>NUCLEOTIDE SEQUENCE</scope>
    <source>
        <strain evidence="1">NBRC 103681</strain>
    </source>
</reference>
<sequence length="201" mass="21356">MSEHPPGARAEWHDVLLRLAGWLADDDLTRAREFLAAGRLDELAALIAGAVDTGLVPYSPGDAERLRRLLAGYVDDPSVVDAGIRRQMEQPPGDFAPVPPWGIGPSVVDEIDQAAVDAARKTTVSGLRRVWRYPPTGLQSPRRVYLAETPAGADPVEVTGLLQQALAEAGEAAPQVEAYSAGTPLPDYHRAALAGAEALPI</sequence>
<organism evidence="1 2">
    <name type="scientific">Actinoallomurus iriomotensis</name>
    <dbReference type="NCBI Taxonomy" id="478107"/>
    <lineage>
        <taxon>Bacteria</taxon>
        <taxon>Bacillati</taxon>
        <taxon>Actinomycetota</taxon>
        <taxon>Actinomycetes</taxon>
        <taxon>Streptosporangiales</taxon>
        <taxon>Thermomonosporaceae</taxon>
        <taxon>Actinoallomurus</taxon>
    </lineage>
</organism>
<evidence type="ECO:0000313" key="2">
    <source>
        <dbReference type="Proteomes" id="UP001165135"/>
    </source>
</evidence>
<comment type="caution">
    <text evidence="1">The sequence shown here is derived from an EMBL/GenBank/DDBJ whole genome shotgun (WGS) entry which is preliminary data.</text>
</comment>
<protein>
    <submittedName>
        <fullName evidence="1">Uncharacterized protein</fullName>
    </submittedName>
</protein>
<dbReference type="Proteomes" id="UP001165135">
    <property type="component" value="Unassembled WGS sequence"/>
</dbReference>
<dbReference type="EMBL" id="BSTJ01000003">
    <property type="protein sequence ID" value="GLY74755.1"/>
    <property type="molecule type" value="Genomic_DNA"/>
</dbReference>
<name>A0A9W6RIY8_9ACTN</name>
<accession>A0A9W6RIY8</accession>
<dbReference type="RefSeq" id="WP_285620828.1">
    <property type="nucleotide sequence ID" value="NZ_BSTJ01000003.1"/>
</dbReference>
<proteinExistence type="predicted"/>
<dbReference type="AlphaFoldDB" id="A0A9W6RIY8"/>
<evidence type="ECO:0000313" key="1">
    <source>
        <dbReference type="EMBL" id="GLY74755.1"/>
    </source>
</evidence>